<dbReference type="PANTHER" id="PTHR35134:SF2">
    <property type="entry name" value="NUCLEOTIDASE YQFW-RELATED"/>
    <property type="match status" value="1"/>
</dbReference>
<organism evidence="3 4">
    <name type="scientific">Lichtheimia ornata</name>
    <dbReference type="NCBI Taxonomy" id="688661"/>
    <lineage>
        <taxon>Eukaryota</taxon>
        <taxon>Fungi</taxon>
        <taxon>Fungi incertae sedis</taxon>
        <taxon>Mucoromycota</taxon>
        <taxon>Mucoromycotina</taxon>
        <taxon>Mucoromycetes</taxon>
        <taxon>Mucorales</taxon>
        <taxon>Lichtheimiaceae</taxon>
        <taxon>Lichtheimia</taxon>
    </lineage>
</organism>
<name>A0AAD7Y0A0_9FUNG</name>
<dbReference type="GO" id="GO:0008253">
    <property type="term" value="F:5'-nucleotidase activity"/>
    <property type="evidence" value="ECO:0007669"/>
    <property type="project" value="InterPro"/>
</dbReference>
<dbReference type="RefSeq" id="XP_058341845.1">
    <property type="nucleotide sequence ID" value="XM_058487284.1"/>
</dbReference>
<dbReference type="EMBL" id="JARTCD010000035">
    <property type="protein sequence ID" value="KAJ8656932.1"/>
    <property type="molecule type" value="Genomic_DNA"/>
</dbReference>
<feature type="active site" description="Nucleophile" evidence="1">
    <location>
        <position position="16"/>
    </location>
</feature>
<gene>
    <name evidence="3" type="ORF">O0I10_007266</name>
</gene>
<dbReference type="AlphaFoldDB" id="A0AAD7Y0A0"/>
<dbReference type="Proteomes" id="UP001234581">
    <property type="component" value="Unassembled WGS sequence"/>
</dbReference>
<keyword evidence="4" id="KW-1185">Reference proteome</keyword>
<comment type="caution">
    <text evidence="3">The sequence shown here is derived from an EMBL/GenBank/DDBJ whole genome shotgun (WGS) entry which is preliminary data.</text>
</comment>
<dbReference type="PANTHER" id="PTHR35134">
    <property type="entry name" value="NUCLEOTIDASE YQFW-RELATED"/>
    <property type="match status" value="1"/>
</dbReference>
<dbReference type="GeneID" id="83214675"/>
<sequence length="313" mass="36277">MPMIFRKPQPKTVAVDLDQTLAHTLEAMIDWHNQVYNTCLTMADFDTHDYSRVWGGSHEEACLKVREFYDSPHFERIQPIHDFALETLKILKKRKFTLVIITSRQQFIAEETKKFVDKHYPGIFESIYFCNLGLSDAEQLEYVSKPKSAICQEIGVDVLIDDGLDHAIDCATSLDIEVLLYDRKNQYRWNHLNNKTSSTSNNVNNNNNNRPVSLTAMSRQLYQNYNNSYNSNSLPSNITRVSSWKQIMDYFPKPHSPLRNCHYPQDLMDDDDDDDDDTYEDGPSCEYETIEVDGMTDDEDEYRSTGSSTEAED</sequence>
<proteinExistence type="predicted"/>
<evidence type="ECO:0000256" key="1">
    <source>
        <dbReference type="PIRSR" id="PIRSR610708-1"/>
    </source>
</evidence>
<protein>
    <submittedName>
        <fullName evidence="3">Uncharacterized protein</fullName>
    </submittedName>
</protein>
<reference evidence="3 4" key="1">
    <citation type="submission" date="2023-03" db="EMBL/GenBank/DDBJ databases">
        <title>Genome sequence of Lichtheimia ornata CBS 291.66.</title>
        <authorList>
            <person name="Mohabir J.T."/>
            <person name="Shea T.P."/>
            <person name="Kurbessoian T."/>
            <person name="Berby B."/>
            <person name="Fontaine J."/>
            <person name="Livny J."/>
            <person name="Gnirke A."/>
            <person name="Stajich J.E."/>
            <person name="Cuomo C.A."/>
        </authorList>
    </citation>
    <scope>NUCLEOTIDE SEQUENCE [LARGE SCALE GENOMIC DNA]</scope>
    <source>
        <strain evidence="3">CBS 291.66</strain>
    </source>
</reference>
<evidence type="ECO:0000313" key="3">
    <source>
        <dbReference type="EMBL" id="KAJ8656932.1"/>
    </source>
</evidence>
<accession>A0AAD7Y0A0</accession>
<feature type="region of interest" description="Disordered" evidence="2">
    <location>
        <begin position="264"/>
        <end position="313"/>
    </location>
</feature>
<evidence type="ECO:0000313" key="4">
    <source>
        <dbReference type="Proteomes" id="UP001234581"/>
    </source>
</evidence>
<dbReference type="Gene3D" id="3.40.50.1000">
    <property type="entry name" value="HAD superfamily/HAD-like"/>
    <property type="match status" value="1"/>
</dbReference>
<feature type="compositionally biased region" description="Polar residues" evidence="2">
    <location>
        <begin position="304"/>
        <end position="313"/>
    </location>
</feature>
<feature type="compositionally biased region" description="Acidic residues" evidence="2">
    <location>
        <begin position="267"/>
        <end position="280"/>
    </location>
</feature>
<dbReference type="SUPFAM" id="SSF56784">
    <property type="entry name" value="HAD-like"/>
    <property type="match status" value="1"/>
</dbReference>
<dbReference type="InterPro" id="IPR036412">
    <property type="entry name" value="HAD-like_sf"/>
</dbReference>
<dbReference type="Pfam" id="PF06941">
    <property type="entry name" value="NT5C"/>
    <property type="match status" value="1"/>
</dbReference>
<dbReference type="InterPro" id="IPR023214">
    <property type="entry name" value="HAD_sf"/>
</dbReference>
<dbReference type="InterPro" id="IPR010708">
    <property type="entry name" value="5'(3')-deoxyribonucleotidase"/>
</dbReference>
<dbReference type="InterPro" id="IPR052419">
    <property type="entry name" value="5_3-deoxyribonucleotidase-like"/>
</dbReference>
<evidence type="ECO:0000256" key="2">
    <source>
        <dbReference type="SAM" id="MobiDB-lite"/>
    </source>
</evidence>
<feature type="active site" description="Proton donor" evidence="1">
    <location>
        <position position="18"/>
    </location>
</feature>
<dbReference type="GO" id="GO:0009264">
    <property type="term" value="P:deoxyribonucleotide catabolic process"/>
    <property type="evidence" value="ECO:0007669"/>
    <property type="project" value="InterPro"/>
</dbReference>
<feature type="compositionally biased region" description="Acidic residues" evidence="2">
    <location>
        <begin position="288"/>
        <end position="301"/>
    </location>
</feature>